<dbReference type="EMBL" id="JAMQOL010000012">
    <property type="protein sequence ID" value="MCM4077969.1"/>
    <property type="molecule type" value="Genomic_DNA"/>
</dbReference>
<feature type="domain" description="CBS" evidence="4">
    <location>
        <begin position="10"/>
        <end position="69"/>
    </location>
</feature>
<dbReference type="Gene3D" id="3.30.1340.30">
    <property type="match status" value="1"/>
</dbReference>
<gene>
    <name evidence="5" type="ORF">LXN57_10355</name>
</gene>
<evidence type="ECO:0000259" key="4">
    <source>
        <dbReference type="PROSITE" id="PS51371"/>
    </source>
</evidence>
<dbReference type="SUPFAM" id="SSF54631">
    <property type="entry name" value="CBS-domain pair"/>
    <property type="match status" value="1"/>
</dbReference>
<evidence type="ECO:0000256" key="1">
    <source>
        <dbReference type="ARBA" id="ARBA00023122"/>
    </source>
</evidence>
<sequence>MRQWLVQDVMTTDVITASGDAPVAELVGLLSEREISAVPIVDDFGVVLGVVSWSDLHEIIEIVQPEHPRRWWRRAVPPRLFWPEGTAAGVMNGPPMTIGADASLTAAARLMHKRAVGRLLVVDADHRLRGIVSRSDLFKVHDRLDAVIRDDVVHHVLIGELRIRPGAVRVGVDDGTVTLTGRTARRTTALAAARMIALIPGVTDIDNQLLSDVDDTAAAGAAGHALRRNYLVLDGGRRSTAAAAV</sequence>
<evidence type="ECO:0000313" key="5">
    <source>
        <dbReference type="EMBL" id="MCM4077969.1"/>
    </source>
</evidence>
<dbReference type="PIRSF" id="PIRSF036990">
    <property type="entry name" value="UCP036990_CBS_BON"/>
    <property type="match status" value="1"/>
</dbReference>
<dbReference type="PROSITE" id="PS50914">
    <property type="entry name" value="BON"/>
    <property type="match status" value="1"/>
</dbReference>
<dbReference type="Pfam" id="PF00571">
    <property type="entry name" value="CBS"/>
    <property type="match status" value="2"/>
</dbReference>
<organism evidence="5 6">
    <name type="scientific">Paractinoplanes hotanensis</name>
    <dbReference type="NCBI Taxonomy" id="2906497"/>
    <lineage>
        <taxon>Bacteria</taxon>
        <taxon>Bacillati</taxon>
        <taxon>Actinomycetota</taxon>
        <taxon>Actinomycetes</taxon>
        <taxon>Micromonosporales</taxon>
        <taxon>Micromonosporaceae</taxon>
        <taxon>Paractinoplanes</taxon>
    </lineage>
</organism>
<feature type="domain" description="BON" evidence="3">
    <location>
        <begin position="144"/>
        <end position="213"/>
    </location>
</feature>
<dbReference type="PANTHER" id="PTHR43080">
    <property type="entry name" value="CBS DOMAIN-CONTAINING PROTEIN CBSX3, MITOCHONDRIAL"/>
    <property type="match status" value="1"/>
</dbReference>
<reference evidence="5 6" key="1">
    <citation type="submission" date="2022-06" db="EMBL/GenBank/DDBJ databases">
        <title>Actinoplanes abujensis sp. nov., isolated from Nigerian arid soil.</title>
        <authorList>
            <person name="Ding P."/>
        </authorList>
    </citation>
    <scope>NUCLEOTIDE SEQUENCE [LARGE SCALE GENOMIC DNA]</scope>
    <source>
        <strain evidence="6">TRM88002</strain>
    </source>
</reference>
<feature type="domain" description="CBS" evidence="4">
    <location>
        <begin position="91"/>
        <end position="147"/>
    </location>
</feature>
<dbReference type="InterPro" id="IPR046342">
    <property type="entry name" value="CBS_dom_sf"/>
</dbReference>
<dbReference type="SMART" id="SM00116">
    <property type="entry name" value="CBS"/>
    <property type="match status" value="2"/>
</dbReference>
<dbReference type="RefSeq" id="WP_251797819.1">
    <property type="nucleotide sequence ID" value="NZ_JAMQOL010000012.1"/>
</dbReference>
<dbReference type="PROSITE" id="PS51371">
    <property type="entry name" value="CBS"/>
    <property type="match status" value="2"/>
</dbReference>
<name>A0ABT0XW27_9ACTN</name>
<protein>
    <submittedName>
        <fullName evidence="5">CBS domain-containing protein</fullName>
    </submittedName>
</protein>
<dbReference type="InterPro" id="IPR000644">
    <property type="entry name" value="CBS_dom"/>
</dbReference>
<evidence type="ECO:0000313" key="6">
    <source>
        <dbReference type="Proteomes" id="UP001523216"/>
    </source>
</evidence>
<evidence type="ECO:0000256" key="2">
    <source>
        <dbReference type="PROSITE-ProRule" id="PRU00703"/>
    </source>
</evidence>
<dbReference type="Pfam" id="PF04972">
    <property type="entry name" value="BON"/>
    <property type="match status" value="1"/>
</dbReference>
<proteinExistence type="predicted"/>
<dbReference type="InterPro" id="IPR007055">
    <property type="entry name" value="BON_dom"/>
</dbReference>
<dbReference type="Gene3D" id="3.10.580.10">
    <property type="entry name" value="CBS-domain"/>
    <property type="match status" value="1"/>
</dbReference>
<accession>A0ABT0XW27</accession>
<dbReference type="InterPro" id="IPR051257">
    <property type="entry name" value="Diverse_CBS-Domain"/>
</dbReference>
<keyword evidence="1 2" id="KW-0129">CBS domain</keyword>
<dbReference type="InterPro" id="IPR017080">
    <property type="entry name" value="UCP036990_CBS_BON"/>
</dbReference>
<dbReference type="Proteomes" id="UP001523216">
    <property type="component" value="Unassembled WGS sequence"/>
</dbReference>
<comment type="caution">
    <text evidence="5">The sequence shown here is derived from an EMBL/GenBank/DDBJ whole genome shotgun (WGS) entry which is preliminary data.</text>
</comment>
<dbReference type="PANTHER" id="PTHR43080:SF29">
    <property type="entry name" value="OS02G0818000 PROTEIN"/>
    <property type="match status" value="1"/>
</dbReference>
<keyword evidence="6" id="KW-1185">Reference proteome</keyword>
<evidence type="ECO:0000259" key="3">
    <source>
        <dbReference type="PROSITE" id="PS50914"/>
    </source>
</evidence>